<organism evidence="9 10">
    <name type="scientific">Bhargavaea beijingensis</name>
    <dbReference type="NCBI Taxonomy" id="426756"/>
    <lineage>
        <taxon>Bacteria</taxon>
        <taxon>Bacillati</taxon>
        <taxon>Bacillota</taxon>
        <taxon>Bacilli</taxon>
        <taxon>Bacillales</taxon>
        <taxon>Caryophanaceae</taxon>
        <taxon>Bhargavaea</taxon>
    </lineage>
</organism>
<keyword evidence="3 6" id="KW-0812">Transmembrane</keyword>
<gene>
    <name evidence="8" type="ORF">EJA12_02585</name>
    <name evidence="9" type="ORF">SAMN04488126_10248</name>
</gene>
<evidence type="ECO:0000313" key="11">
    <source>
        <dbReference type="Proteomes" id="UP000272481"/>
    </source>
</evidence>
<reference evidence="8 11" key="2">
    <citation type="submission" date="2018-12" db="EMBL/GenBank/DDBJ databases">
        <title>Comparitive functional genomics of dry heat resistant strains isolated from the viking spacecraft.</title>
        <authorList>
            <person name="Seuylemezian A."/>
            <person name="Vaishampayan P."/>
        </authorList>
    </citation>
    <scope>NUCLEOTIDE SEQUENCE [LARGE SCALE GENOMIC DNA]</scope>
    <source>
        <strain evidence="8 11">M6-11</strain>
    </source>
</reference>
<evidence type="ECO:0000313" key="8">
    <source>
        <dbReference type="EMBL" id="RSK36654.1"/>
    </source>
</evidence>
<dbReference type="AlphaFoldDB" id="A0A1G6YSF9"/>
<dbReference type="PANTHER" id="PTHR33885">
    <property type="entry name" value="PHAGE SHOCK PROTEIN C"/>
    <property type="match status" value="1"/>
</dbReference>
<reference evidence="9 10" key="1">
    <citation type="submission" date="2016-10" db="EMBL/GenBank/DDBJ databases">
        <authorList>
            <person name="de Groot N.N."/>
        </authorList>
    </citation>
    <scope>NUCLEOTIDE SEQUENCE [LARGE SCALE GENOMIC DNA]</scope>
    <source>
        <strain evidence="9 10">CGMCC 1.6762</strain>
    </source>
</reference>
<dbReference type="EMBL" id="RWGW01000003">
    <property type="protein sequence ID" value="RSK36654.1"/>
    <property type="molecule type" value="Genomic_DNA"/>
</dbReference>
<evidence type="ECO:0000259" key="7">
    <source>
        <dbReference type="Pfam" id="PF04024"/>
    </source>
</evidence>
<feature type="domain" description="Phage shock protein PspC N-terminal" evidence="7">
    <location>
        <begin position="3"/>
        <end position="55"/>
    </location>
</feature>
<accession>A0A1G6YSF9</accession>
<dbReference type="Pfam" id="PF04024">
    <property type="entry name" value="PspC"/>
    <property type="match status" value="1"/>
</dbReference>
<evidence type="ECO:0000256" key="3">
    <source>
        <dbReference type="ARBA" id="ARBA00022692"/>
    </source>
</evidence>
<evidence type="ECO:0000313" key="9">
    <source>
        <dbReference type="EMBL" id="SDD92597.1"/>
    </source>
</evidence>
<evidence type="ECO:0000256" key="4">
    <source>
        <dbReference type="ARBA" id="ARBA00022989"/>
    </source>
</evidence>
<feature type="transmembrane region" description="Helical" evidence="6">
    <location>
        <begin position="34"/>
        <end position="53"/>
    </location>
</feature>
<dbReference type="PANTHER" id="PTHR33885:SF3">
    <property type="entry name" value="PHAGE SHOCK PROTEIN C"/>
    <property type="match status" value="1"/>
</dbReference>
<keyword evidence="5 6" id="KW-0472">Membrane</keyword>
<dbReference type="EMBL" id="FNAR01000002">
    <property type="protein sequence ID" value="SDD92597.1"/>
    <property type="molecule type" value="Genomic_DNA"/>
</dbReference>
<evidence type="ECO:0000256" key="1">
    <source>
        <dbReference type="ARBA" id="ARBA00004162"/>
    </source>
</evidence>
<dbReference type="Proteomes" id="UP000198823">
    <property type="component" value="Unassembled WGS sequence"/>
</dbReference>
<sequence length="60" mass="6829">MKRELMRAKSDRVLFGVCGGIGDHLGIRPIMIRLLFLFVPLSPLIYLVLAILLQEDNSLY</sequence>
<keyword evidence="4 6" id="KW-1133">Transmembrane helix</keyword>
<keyword evidence="11" id="KW-1185">Reference proteome</keyword>
<evidence type="ECO:0000256" key="6">
    <source>
        <dbReference type="SAM" id="Phobius"/>
    </source>
</evidence>
<dbReference type="InterPro" id="IPR052027">
    <property type="entry name" value="PspC"/>
</dbReference>
<comment type="subcellular location">
    <subcellularLocation>
        <location evidence="1">Cell membrane</location>
        <topology evidence="1">Single-pass membrane protein</topology>
    </subcellularLocation>
</comment>
<proteinExistence type="predicted"/>
<evidence type="ECO:0000256" key="5">
    <source>
        <dbReference type="ARBA" id="ARBA00023136"/>
    </source>
</evidence>
<evidence type="ECO:0000256" key="2">
    <source>
        <dbReference type="ARBA" id="ARBA00022475"/>
    </source>
</evidence>
<keyword evidence="2" id="KW-1003">Cell membrane</keyword>
<protein>
    <submittedName>
        <fullName evidence="9">Phage shock protein C (PspC) family protein</fullName>
    </submittedName>
    <submittedName>
        <fullName evidence="8">PspC domain-containing protein</fullName>
    </submittedName>
</protein>
<dbReference type="RefSeq" id="WP_092094050.1">
    <property type="nucleotide sequence ID" value="NZ_RWGW01000003.1"/>
</dbReference>
<dbReference type="Proteomes" id="UP000272481">
    <property type="component" value="Unassembled WGS sequence"/>
</dbReference>
<name>A0A1G6YSF9_9BACL</name>
<dbReference type="OrthoDB" id="9815286at2"/>
<evidence type="ECO:0000313" key="10">
    <source>
        <dbReference type="Proteomes" id="UP000198823"/>
    </source>
</evidence>
<dbReference type="GO" id="GO:0005886">
    <property type="term" value="C:plasma membrane"/>
    <property type="evidence" value="ECO:0007669"/>
    <property type="project" value="UniProtKB-SubCell"/>
</dbReference>
<dbReference type="InterPro" id="IPR007168">
    <property type="entry name" value="Phageshock_PspC_N"/>
</dbReference>